<reference evidence="2 3" key="1">
    <citation type="submission" date="2017-01" db="EMBL/GenBank/DDBJ databases">
        <title>Bacillus cereus isolates.</title>
        <authorList>
            <person name="Beno S.M."/>
        </authorList>
    </citation>
    <scope>NUCLEOTIDE SEQUENCE [LARGE SCALE GENOMIC DNA]</scope>
    <source>
        <strain evidence="2 3">FSL W7-1108</strain>
    </source>
</reference>
<evidence type="ECO:0000313" key="3">
    <source>
        <dbReference type="Proteomes" id="UP000190696"/>
    </source>
</evidence>
<dbReference type="Pfam" id="PF18593">
    <property type="entry name" value="CdiI_2"/>
    <property type="match status" value="1"/>
</dbReference>
<dbReference type="AlphaFoldDB" id="A0A1S9SZZ3"/>
<organism evidence="2 3">
    <name type="scientific">Bacillus mycoides</name>
    <dbReference type="NCBI Taxonomy" id="1405"/>
    <lineage>
        <taxon>Bacteria</taxon>
        <taxon>Bacillati</taxon>
        <taxon>Bacillota</taxon>
        <taxon>Bacilli</taxon>
        <taxon>Bacillales</taxon>
        <taxon>Bacillaceae</taxon>
        <taxon>Bacillus</taxon>
        <taxon>Bacillus cereus group</taxon>
    </lineage>
</organism>
<evidence type="ECO:0000259" key="1">
    <source>
        <dbReference type="Pfam" id="PF18593"/>
    </source>
</evidence>
<feature type="domain" description="CdiI immunity protein" evidence="1">
    <location>
        <begin position="8"/>
        <end position="90"/>
    </location>
</feature>
<dbReference type="Proteomes" id="UP000190696">
    <property type="component" value="Unassembled WGS sequence"/>
</dbReference>
<name>A0A1S9SZZ3_BACMY</name>
<protein>
    <recommendedName>
        <fullName evidence="1">CdiI immunity protein domain-containing protein</fullName>
    </recommendedName>
</protein>
<dbReference type="InterPro" id="IPR041129">
    <property type="entry name" value="CdiI_2"/>
</dbReference>
<gene>
    <name evidence="2" type="ORF">BW900_29615</name>
</gene>
<comment type="caution">
    <text evidence="2">The sequence shown here is derived from an EMBL/GenBank/DDBJ whole genome shotgun (WGS) entry which is preliminary data.</text>
</comment>
<accession>A0A1S9SZZ3</accession>
<dbReference type="EMBL" id="MUAI01000071">
    <property type="protein sequence ID" value="OOR02951.1"/>
    <property type="molecule type" value="Genomic_DNA"/>
</dbReference>
<dbReference type="RefSeq" id="WP_078177360.1">
    <property type="nucleotide sequence ID" value="NZ_JBCMNA010000031.1"/>
</dbReference>
<sequence>MNDKDYMYKELSDFLDGTFHQDMGTVKKALNEFVEEAHKMCIENIIKYIDAFLKSDLSIQEKEKFIEYYTEIYFPSLKLTPIEWLEQTVETLKQALKNT</sequence>
<evidence type="ECO:0000313" key="2">
    <source>
        <dbReference type="EMBL" id="OOR02951.1"/>
    </source>
</evidence>
<proteinExistence type="predicted"/>